<dbReference type="Pfam" id="PF05233">
    <property type="entry name" value="PHB_acc"/>
    <property type="match status" value="1"/>
</dbReference>
<feature type="domain" description="PHA accumulation regulator DNA-binding N-terminal" evidence="3">
    <location>
        <begin position="13"/>
        <end position="73"/>
    </location>
</feature>
<evidence type="ECO:0000259" key="3">
    <source>
        <dbReference type="Pfam" id="PF07879"/>
    </source>
</evidence>
<evidence type="ECO:0000313" key="5">
    <source>
        <dbReference type="Proteomes" id="UP000184066"/>
    </source>
</evidence>
<dbReference type="AlphaFoldDB" id="A0A1M7TJG1"/>
<dbReference type="STRING" id="1189325.SAMN04488119_10718"/>
<dbReference type="OrthoDB" id="9795345at2"/>
<dbReference type="InterPro" id="IPR007897">
    <property type="entry name" value="PHB_accumulat"/>
</dbReference>
<feature type="region of interest" description="Disordered" evidence="1">
    <location>
        <begin position="157"/>
        <end position="182"/>
    </location>
</feature>
<dbReference type="GO" id="GO:0006355">
    <property type="term" value="P:regulation of DNA-templated transcription"/>
    <property type="evidence" value="ECO:0007669"/>
    <property type="project" value="InterPro"/>
</dbReference>
<name>A0A1M7TJG1_9RHOB</name>
<dbReference type="Pfam" id="PF07879">
    <property type="entry name" value="PHB_acc_N"/>
    <property type="match status" value="1"/>
</dbReference>
<evidence type="ECO:0000259" key="2">
    <source>
        <dbReference type="Pfam" id="PF05233"/>
    </source>
</evidence>
<dbReference type="InterPro" id="IPR010134">
    <property type="entry name" value="PHA_reg_PhaR"/>
</dbReference>
<dbReference type="Proteomes" id="UP000184066">
    <property type="component" value="Unassembled WGS sequence"/>
</dbReference>
<accession>A0A1M7TJG1</accession>
<proteinExistence type="predicted"/>
<dbReference type="NCBIfam" id="TIGR01848">
    <property type="entry name" value="PHA_reg_PhaR"/>
    <property type="match status" value="1"/>
</dbReference>
<evidence type="ECO:0000313" key="4">
    <source>
        <dbReference type="EMBL" id="SHN70758.1"/>
    </source>
</evidence>
<feature type="compositionally biased region" description="Basic and acidic residues" evidence="1">
    <location>
        <begin position="162"/>
        <end position="182"/>
    </location>
</feature>
<dbReference type="EMBL" id="FRDL01000007">
    <property type="protein sequence ID" value="SHN70758.1"/>
    <property type="molecule type" value="Genomic_DNA"/>
</dbReference>
<organism evidence="4 5">
    <name type="scientific">Oceanicella actignis</name>
    <dbReference type="NCBI Taxonomy" id="1189325"/>
    <lineage>
        <taxon>Bacteria</taxon>
        <taxon>Pseudomonadati</taxon>
        <taxon>Pseudomonadota</taxon>
        <taxon>Alphaproteobacteria</taxon>
        <taxon>Rhodobacterales</taxon>
        <taxon>Paracoccaceae</taxon>
        <taxon>Oceanicella</taxon>
    </lineage>
</organism>
<keyword evidence="5" id="KW-1185">Reference proteome</keyword>
<protein>
    <submittedName>
        <fullName evidence="4">Polyhydroxyalkanoate synthesis repressor PhaR</fullName>
    </submittedName>
</protein>
<feature type="domain" description="PHB accumulation regulatory" evidence="2">
    <location>
        <begin position="77"/>
        <end position="116"/>
    </location>
</feature>
<evidence type="ECO:0000256" key="1">
    <source>
        <dbReference type="SAM" id="MobiDB-lite"/>
    </source>
</evidence>
<dbReference type="InterPro" id="IPR012909">
    <property type="entry name" value="PHA_DNA-bd_N"/>
</dbReference>
<gene>
    <name evidence="4" type="ORF">SAMN05216200_10717</name>
</gene>
<sequence>MANDNASGAEPITIKKYANRRLYNTAKSAYVTLEHLAQMVREGQDFVVYDAKTGEDITRSVLTQIIFEEEAKGQNMLPISFLRQLIRLYGDALQGVVPGYLEASMESFTRNQEKLREHMLKTFGANPALSNFEAMARSNMEFFENAMRVFSPFGAARATARPKKEAEREEERAAPETELSELKEQLRQMQERLDKLSGQG</sequence>
<dbReference type="RefSeq" id="WP_072747656.1">
    <property type="nucleotide sequence ID" value="NZ_FOHL01000007.1"/>
</dbReference>
<reference evidence="4 5" key="1">
    <citation type="submission" date="2016-12" db="EMBL/GenBank/DDBJ databases">
        <authorList>
            <person name="Song W.-J."/>
            <person name="Kurnit D.M."/>
        </authorList>
    </citation>
    <scope>NUCLEOTIDE SEQUENCE [LARGE SCALE GENOMIC DNA]</scope>
    <source>
        <strain evidence="4 5">CGMCC 1.10808</strain>
    </source>
</reference>